<feature type="region of interest" description="Disordered" evidence="1">
    <location>
        <begin position="24"/>
        <end position="60"/>
    </location>
</feature>
<accession>A0A4U6W440</accession>
<evidence type="ECO:0000313" key="3">
    <source>
        <dbReference type="Proteomes" id="UP000298652"/>
    </source>
</evidence>
<sequence length="118" mass="12345">MAQELMLVGSTCGTRGNLHTKVATSMTDAKGTSSSELSTRPLPIHVRRQGDAPPSELSVPTHPNLLAAFAVQPKLTYPPAPSSSTTAAEGTRRGLGSCLFRGERGRRRGEGLTGGLAF</sequence>
<name>A0A4U6W440_SETVI</name>
<dbReference type="AlphaFoldDB" id="A0A4U6W440"/>
<feature type="compositionally biased region" description="Polar residues" evidence="1">
    <location>
        <begin position="24"/>
        <end position="38"/>
    </location>
</feature>
<protein>
    <submittedName>
        <fullName evidence="2">Uncharacterized protein</fullName>
    </submittedName>
</protein>
<gene>
    <name evidence="2" type="ORF">SEVIR_1G036146v2</name>
</gene>
<dbReference type="Gramene" id="TKW37258">
    <property type="protein sequence ID" value="TKW37258"/>
    <property type="gene ID" value="SEVIR_1G036146v2"/>
</dbReference>
<dbReference type="EMBL" id="CM016552">
    <property type="protein sequence ID" value="TKW37258.1"/>
    <property type="molecule type" value="Genomic_DNA"/>
</dbReference>
<dbReference type="Proteomes" id="UP000298652">
    <property type="component" value="Chromosome 1"/>
</dbReference>
<reference evidence="2" key="1">
    <citation type="submission" date="2019-03" db="EMBL/GenBank/DDBJ databases">
        <title>WGS assembly of Setaria viridis.</title>
        <authorList>
            <person name="Huang P."/>
            <person name="Jenkins J."/>
            <person name="Grimwood J."/>
            <person name="Barry K."/>
            <person name="Healey A."/>
            <person name="Mamidi S."/>
            <person name="Sreedasyam A."/>
            <person name="Shu S."/>
            <person name="Feldman M."/>
            <person name="Wu J."/>
            <person name="Yu Y."/>
            <person name="Chen C."/>
            <person name="Johnson J."/>
            <person name="Rokhsar D."/>
            <person name="Baxter I."/>
            <person name="Schmutz J."/>
            <person name="Brutnell T."/>
            <person name="Kellogg E."/>
        </authorList>
    </citation>
    <scope>NUCLEOTIDE SEQUENCE [LARGE SCALE GENOMIC DNA]</scope>
</reference>
<evidence type="ECO:0000313" key="2">
    <source>
        <dbReference type="EMBL" id="TKW37258.1"/>
    </source>
</evidence>
<proteinExistence type="predicted"/>
<organism evidence="2 3">
    <name type="scientific">Setaria viridis</name>
    <name type="common">Green bristlegrass</name>
    <name type="synonym">Setaria italica subsp. viridis</name>
    <dbReference type="NCBI Taxonomy" id="4556"/>
    <lineage>
        <taxon>Eukaryota</taxon>
        <taxon>Viridiplantae</taxon>
        <taxon>Streptophyta</taxon>
        <taxon>Embryophyta</taxon>
        <taxon>Tracheophyta</taxon>
        <taxon>Spermatophyta</taxon>
        <taxon>Magnoliopsida</taxon>
        <taxon>Liliopsida</taxon>
        <taxon>Poales</taxon>
        <taxon>Poaceae</taxon>
        <taxon>PACMAD clade</taxon>
        <taxon>Panicoideae</taxon>
        <taxon>Panicodae</taxon>
        <taxon>Paniceae</taxon>
        <taxon>Cenchrinae</taxon>
        <taxon>Setaria</taxon>
    </lineage>
</organism>
<keyword evidence="3" id="KW-1185">Reference proteome</keyword>
<evidence type="ECO:0000256" key="1">
    <source>
        <dbReference type="SAM" id="MobiDB-lite"/>
    </source>
</evidence>
<feature type="region of interest" description="Disordered" evidence="1">
    <location>
        <begin position="75"/>
        <end position="118"/>
    </location>
</feature>